<evidence type="ECO:0000313" key="2">
    <source>
        <dbReference type="Proteomes" id="UP000324133"/>
    </source>
</evidence>
<dbReference type="RefSeq" id="WP_149091526.1">
    <property type="nucleotide sequence ID" value="NZ_VKKY01000002.1"/>
</dbReference>
<comment type="caution">
    <text evidence="1">The sequence shown here is derived from an EMBL/GenBank/DDBJ whole genome shotgun (WGS) entry which is preliminary data.</text>
</comment>
<accession>A0A5B6TE97</accession>
<evidence type="ECO:0000313" key="1">
    <source>
        <dbReference type="EMBL" id="KAA3438468.1"/>
    </source>
</evidence>
<keyword evidence="2" id="KW-1185">Reference proteome</keyword>
<sequence length="156" mass="16810">MQELKYLGEMDVFHENSNQGVKDQLRDMNQATFAAMEERRKKTEEEAALRAQAKIDAAKYTKEKLLEIEKMNVAIQTSNALSSLIEIAAGKSEQAAEFQRAIAIFQIGVNSARAITAGIAEAAAAGPFPANLLAITTTVATVLANIAQAKALLSED</sequence>
<name>A0A5B6TE97_9BACT</name>
<reference evidence="1 2" key="1">
    <citation type="submission" date="2019-07" db="EMBL/GenBank/DDBJ databases">
        <title>Rufibacter sp. nov., isolated from lake sediment.</title>
        <authorList>
            <person name="Qu J.-H."/>
        </authorList>
    </citation>
    <scope>NUCLEOTIDE SEQUENCE [LARGE SCALE GENOMIC DNA]</scope>
    <source>
        <strain evidence="1 2">NBS58-1</strain>
    </source>
</reference>
<dbReference type="EMBL" id="VKKY01000002">
    <property type="protein sequence ID" value="KAA3438468.1"/>
    <property type="molecule type" value="Genomic_DNA"/>
</dbReference>
<dbReference type="Proteomes" id="UP000324133">
    <property type="component" value="Unassembled WGS sequence"/>
</dbReference>
<protein>
    <submittedName>
        <fullName evidence="1">Uncharacterized protein</fullName>
    </submittedName>
</protein>
<proteinExistence type="predicted"/>
<dbReference type="AlphaFoldDB" id="A0A5B6TE97"/>
<organism evidence="1 2">
    <name type="scientific">Rufibacter hautae</name>
    <dbReference type="NCBI Taxonomy" id="2595005"/>
    <lineage>
        <taxon>Bacteria</taxon>
        <taxon>Pseudomonadati</taxon>
        <taxon>Bacteroidota</taxon>
        <taxon>Cytophagia</taxon>
        <taxon>Cytophagales</taxon>
        <taxon>Hymenobacteraceae</taxon>
        <taxon>Rufibacter</taxon>
    </lineage>
</organism>
<gene>
    <name evidence="1" type="ORF">FOA19_14630</name>
</gene>